<keyword evidence="2" id="KW-0378">Hydrolase</keyword>
<dbReference type="GO" id="GO:0004519">
    <property type="term" value="F:endonuclease activity"/>
    <property type="evidence" value="ECO:0007669"/>
    <property type="project" value="UniProtKB-KW"/>
</dbReference>
<dbReference type="EMBL" id="CP071872">
    <property type="protein sequence ID" value="UNM15360.1"/>
    <property type="molecule type" value="Genomic_DNA"/>
</dbReference>
<dbReference type="Pfam" id="PF13391">
    <property type="entry name" value="HNH_2"/>
    <property type="match status" value="1"/>
</dbReference>
<dbReference type="PANTHER" id="PTHR14140">
    <property type="entry name" value="E3 UBIQUITIN-PROTEIN LIGASE UHRF-RELATED"/>
    <property type="match status" value="1"/>
</dbReference>
<organism evidence="2 3">
    <name type="scientific">Streptomyces formicae</name>
    <dbReference type="NCBI Taxonomy" id="1616117"/>
    <lineage>
        <taxon>Bacteria</taxon>
        <taxon>Bacillati</taxon>
        <taxon>Actinomycetota</taxon>
        <taxon>Actinomycetes</taxon>
        <taxon>Kitasatosporales</taxon>
        <taxon>Streptomycetaceae</taxon>
        <taxon>Streptomyces</taxon>
    </lineage>
</organism>
<accession>A0ABY3WUM2</accession>
<evidence type="ECO:0000259" key="1">
    <source>
        <dbReference type="PROSITE" id="PS51015"/>
    </source>
</evidence>
<dbReference type="InterPro" id="IPR036987">
    <property type="entry name" value="SRA-YDG_sf"/>
</dbReference>
<dbReference type="Gene3D" id="1.10.30.50">
    <property type="match status" value="1"/>
</dbReference>
<dbReference type="Pfam" id="PF02182">
    <property type="entry name" value="SAD_SRA"/>
    <property type="match status" value="1"/>
</dbReference>
<proteinExistence type="predicted"/>
<dbReference type="PROSITE" id="PS51015">
    <property type="entry name" value="YDG"/>
    <property type="match status" value="1"/>
</dbReference>
<evidence type="ECO:0000313" key="2">
    <source>
        <dbReference type="EMBL" id="UNM15360.1"/>
    </source>
</evidence>
<dbReference type="InterPro" id="IPR003615">
    <property type="entry name" value="HNH_nuc"/>
</dbReference>
<dbReference type="Proteomes" id="UP000828924">
    <property type="component" value="Chromosome"/>
</dbReference>
<keyword evidence="2" id="KW-0540">Nuclease</keyword>
<dbReference type="RefSeq" id="WP_242336952.1">
    <property type="nucleotide sequence ID" value="NZ_CP071872.1"/>
</dbReference>
<reference evidence="2 3" key="1">
    <citation type="submission" date="2021-03" db="EMBL/GenBank/DDBJ databases">
        <title>Complete genome of Streptomyces formicae strain 1H-GS9 (DSM 100524).</title>
        <authorList>
            <person name="Atanasov K.E."/>
            <person name="Altabella T."/>
            <person name="Ferrer A."/>
        </authorList>
    </citation>
    <scope>NUCLEOTIDE SEQUENCE [LARGE SCALE GENOMIC DNA]</scope>
    <source>
        <strain evidence="2 3">1H-GS9</strain>
    </source>
</reference>
<dbReference type="CDD" id="cd00085">
    <property type="entry name" value="HNHc"/>
    <property type="match status" value="1"/>
</dbReference>
<dbReference type="InterPro" id="IPR015947">
    <property type="entry name" value="PUA-like_sf"/>
</dbReference>
<keyword evidence="2" id="KW-0255">Endonuclease</keyword>
<dbReference type="Gene3D" id="2.30.280.10">
    <property type="entry name" value="SRA-YDG"/>
    <property type="match status" value="1"/>
</dbReference>
<dbReference type="SMART" id="SM00466">
    <property type="entry name" value="SRA"/>
    <property type="match status" value="1"/>
</dbReference>
<dbReference type="SUPFAM" id="SSF88697">
    <property type="entry name" value="PUA domain-like"/>
    <property type="match status" value="1"/>
</dbReference>
<dbReference type="InterPro" id="IPR045134">
    <property type="entry name" value="UHRF1/2-like"/>
</dbReference>
<feature type="domain" description="YDG" evidence="1">
    <location>
        <begin position="8"/>
        <end position="164"/>
    </location>
</feature>
<sequence length="326" mass="37289">MAAERTIGHIDGVIPGAVFHRRAHVHAAKLHGDMMRGISKFVDADGRTVGDAIVLNGGYEDDEDRWTWIRYTGASPETERDRATSRVLKDQSWRYEDNAALKLSFERKYPVRIIRGPKGDRRYSLRDDYRYDGLYVITAIRTAVSKAPAPDGSEIKVCQFDLERLPDAQQELTEVEQHVAEMLAFDRAEKFPETRTTRVQRLVRDAAAARRIKDLYDGQCQVCQTRIVGADGRAYSEGAHVKPLGKPHDGPDVERNILCLCPNCHVKLDTGAISIAEDWTIIDRLADSTPSTRSMLRKLWVKREHGLHPDYLSYHRDWWNRELHDQ</sequence>
<dbReference type="InterPro" id="IPR003105">
    <property type="entry name" value="SRA_YDG"/>
</dbReference>
<dbReference type="PANTHER" id="PTHR14140:SF27">
    <property type="entry name" value="OS04G0289800 PROTEIN"/>
    <property type="match status" value="1"/>
</dbReference>
<gene>
    <name evidence="2" type="ORF">J4032_31340</name>
</gene>
<evidence type="ECO:0000313" key="3">
    <source>
        <dbReference type="Proteomes" id="UP000828924"/>
    </source>
</evidence>
<name>A0ABY3WUM2_9ACTN</name>
<keyword evidence="3" id="KW-1185">Reference proteome</keyword>
<protein>
    <submittedName>
        <fullName evidence="2">HNH endonuclease</fullName>
    </submittedName>
</protein>